<dbReference type="OrthoDB" id="10266325at2759"/>
<dbReference type="AlphaFoldDB" id="A0A6A5TQH8"/>
<sequence length="192" mass="22194">MFSRTSRPFVFSANGRLSHMTRDAHRRGYSVISTHSTFPATLLRPNAGQAYKPFWFERQARGNELHQNDVWSNCLAMDRATLMPNTFTMQEIIRTAVDNYFENKENGMSVEPPFIFTIPKGTTLPSTLVLLREDLAQFSLQPSLHISPNDLENILDEFYSKNAIKQDADEWLMDHNYEDAIAGEKEEEWMAR</sequence>
<keyword evidence="3" id="KW-1185">Reference proteome</keyword>
<evidence type="ECO:0000259" key="1">
    <source>
        <dbReference type="Pfam" id="PF18648"/>
    </source>
</evidence>
<gene>
    <name evidence="2" type="ORF">CC80DRAFT_449014</name>
</gene>
<evidence type="ECO:0000313" key="2">
    <source>
        <dbReference type="EMBL" id="KAF1954678.1"/>
    </source>
</evidence>
<name>A0A6A5TQH8_9PLEO</name>
<dbReference type="Pfam" id="PF18648">
    <property type="entry name" value="ADPRTs_Tse2"/>
    <property type="match status" value="1"/>
</dbReference>
<evidence type="ECO:0000313" key="3">
    <source>
        <dbReference type="Proteomes" id="UP000800035"/>
    </source>
</evidence>
<feature type="domain" description="Tse2 ADP-ribosyltransferase toxin" evidence="1">
    <location>
        <begin position="80"/>
        <end position="171"/>
    </location>
</feature>
<dbReference type="Proteomes" id="UP000800035">
    <property type="component" value="Unassembled WGS sequence"/>
</dbReference>
<protein>
    <recommendedName>
        <fullName evidence="1">Tse2 ADP-ribosyltransferase toxin domain-containing protein</fullName>
    </recommendedName>
</protein>
<dbReference type="EMBL" id="ML976998">
    <property type="protein sequence ID" value="KAF1954678.1"/>
    <property type="molecule type" value="Genomic_DNA"/>
</dbReference>
<organism evidence="2 3">
    <name type="scientific">Byssothecium circinans</name>
    <dbReference type="NCBI Taxonomy" id="147558"/>
    <lineage>
        <taxon>Eukaryota</taxon>
        <taxon>Fungi</taxon>
        <taxon>Dikarya</taxon>
        <taxon>Ascomycota</taxon>
        <taxon>Pezizomycotina</taxon>
        <taxon>Dothideomycetes</taxon>
        <taxon>Pleosporomycetidae</taxon>
        <taxon>Pleosporales</taxon>
        <taxon>Massarineae</taxon>
        <taxon>Massarinaceae</taxon>
        <taxon>Byssothecium</taxon>
    </lineage>
</organism>
<proteinExistence type="predicted"/>
<accession>A0A6A5TQH8</accession>
<reference evidence="2" key="1">
    <citation type="journal article" date="2020" name="Stud. Mycol.">
        <title>101 Dothideomycetes genomes: a test case for predicting lifestyles and emergence of pathogens.</title>
        <authorList>
            <person name="Haridas S."/>
            <person name="Albert R."/>
            <person name="Binder M."/>
            <person name="Bloem J."/>
            <person name="Labutti K."/>
            <person name="Salamov A."/>
            <person name="Andreopoulos B."/>
            <person name="Baker S."/>
            <person name="Barry K."/>
            <person name="Bills G."/>
            <person name="Bluhm B."/>
            <person name="Cannon C."/>
            <person name="Castanera R."/>
            <person name="Culley D."/>
            <person name="Daum C."/>
            <person name="Ezra D."/>
            <person name="Gonzalez J."/>
            <person name="Henrissat B."/>
            <person name="Kuo A."/>
            <person name="Liang C."/>
            <person name="Lipzen A."/>
            <person name="Lutzoni F."/>
            <person name="Magnuson J."/>
            <person name="Mondo S."/>
            <person name="Nolan M."/>
            <person name="Ohm R."/>
            <person name="Pangilinan J."/>
            <person name="Park H.-J."/>
            <person name="Ramirez L."/>
            <person name="Alfaro M."/>
            <person name="Sun H."/>
            <person name="Tritt A."/>
            <person name="Yoshinaga Y."/>
            <person name="Zwiers L.-H."/>
            <person name="Turgeon B."/>
            <person name="Goodwin S."/>
            <person name="Spatafora J."/>
            <person name="Crous P."/>
            <person name="Grigoriev I."/>
        </authorList>
    </citation>
    <scope>NUCLEOTIDE SEQUENCE</scope>
    <source>
        <strain evidence="2">CBS 675.92</strain>
    </source>
</reference>
<dbReference type="InterPro" id="IPR041018">
    <property type="entry name" value="ADPRTs_Tse2"/>
</dbReference>